<dbReference type="Proteomes" id="UP000253834">
    <property type="component" value="Chromosome"/>
</dbReference>
<evidence type="ECO:0000256" key="1">
    <source>
        <dbReference type="SAM" id="Phobius"/>
    </source>
</evidence>
<evidence type="ECO:0000313" key="3">
    <source>
        <dbReference type="Proteomes" id="UP000253834"/>
    </source>
</evidence>
<dbReference type="AlphaFoldDB" id="A0AA86LUI8"/>
<gene>
    <name evidence="2" type="ORF">CIB87_16880</name>
</gene>
<protein>
    <submittedName>
        <fullName evidence="2">Uncharacterized protein</fullName>
    </submittedName>
</protein>
<keyword evidence="1" id="KW-1133">Transmembrane helix</keyword>
<proteinExistence type="predicted"/>
<keyword evidence="1" id="KW-0472">Membrane</keyword>
<feature type="transmembrane region" description="Helical" evidence="1">
    <location>
        <begin position="7"/>
        <end position="27"/>
    </location>
</feature>
<accession>A0AA86LUI8</accession>
<name>A0AA86LUI8_PRIMG</name>
<reference evidence="2 3" key="1">
    <citation type="submission" date="2017-07" db="EMBL/GenBank/DDBJ databases">
        <title>Isolation and development of strain Bacillus megaterium SR7 for enhanced growth and metabolite production under supercritical carbon dioxide.</title>
        <authorList>
            <person name="Freedman A.J.E."/>
            <person name="Peet K.C."/>
            <person name="Boock J.T."/>
            <person name="Penn K."/>
            <person name="Prather K.L.J."/>
            <person name="Thompson J.R."/>
        </authorList>
    </citation>
    <scope>NUCLEOTIDE SEQUENCE [LARGE SCALE GENOMIC DNA]</scope>
    <source>
        <strain evidence="2 3">SR7</strain>
    </source>
</reference>
<organism evidence="2 3">
    <name type="scientific">Priestia megaterium</name>
    <name type="common">Bacillus megaterium</name>
    <dbReference type="NCBI Taxonomy" id="1404"/>
    <lineage>
        <taxon>Bacteria</taxon>
        <taxon>Bacillati</taxon>
        <taxon>Bacillota</taxon>
        <taxon>Bacilli</taxon>
        <taxon>Bacillales</taxon>
        <taxon>Bacillaceae</taxon>
        <taxon>Priestia</taxon>
    </lineage>
</organism>
<dbReference type="EMBL" id="CP022674">
    <property type="protein sequence ID" value="AXI30615.1"/>
    <property type="molecule type" value="Genomic_DNA"/>
</dbReference>
<keyword evidence="1" id="KW-0812">Transmembrane</keyword>
<evidence type="ECO:0000313" key="2">
    <source>
        <dbReference type="EMBL" id="AXI30615.1"/>
    </source>
</evidence>
<sequence length="63" mass="7431">MNSPHNLILKGIFYFSFVLFLYFYFVYGFQYSLTKFCFLNCLMTGTSFLIQDSKGTKEKLEKG</sequence>